<sequence>MLFQIITGIKMSSNVDTRAANKCPVFGHSCELVTNVLPTYMNMMMYYSHIRQKLSSDQAKEPTVSEIAEIVATDIEAVWHKASIPVVSHTRILKLIRNSHDELRKLMKPFKGRKADNKYLLKLQEYADKSRQKLFVIAICKCVHGNCGCAKQNKVPPQEQHFLQDQRTMRIMFIGSVDRVSSAKLKKHYDRKLKEDSRAKKALKLDLIDQCPGVIDLNNDDSSDAEIGLDEDLSQTEAESNTMITDTETLTSSKPSSSQMRRKLPKLAKICDRLAVSDRVGAAVATSVLEDFGIVSQTDANVIDRYKLRRERKMARDHLVDSTDAIQTLYFDDRKDKTIKLEKKGSCWYRNVITEEHITILNEPGGKFITHLAPKSSSVRDIADCIYTYYENNGYNITNILGIGCNHTATYTGPAGGIIRLLEIKLGRPLQWLPCLLHANELPLRHLIKHLDGKTTGPQGFSGPIGSALLNCELQPVYNFVAISSSIPDVSLSELSTDQRYLHEMCLSVMTGSCSEELARRNPGKMAHSRWLTTANRILRLYISQQNPTHSLQMLATYIMQVYAPVWFAIKSKPSCVDGTKHIWLTVHLSRSLPTEVKNIIDPVIQRNAYFAHPENLLIAMVTDDRDHTKQLGLRRILKARKEQKTGI</sequence>
<name>A0AAD8BRF9_BIOPF</name>
<keyword evidence="3" id="KW-1185">Reference proteome</keyword>
<evidence type="ECO:0000313" key="3">
    <source>
        <dbReference type="Proteomes" id="UP001233172"/>
    </source>
</evidence>
<dbReference type="PANTHER" id="PTHR46409:SF1">
    <property type="entry name" value="HTH PSQ-TYPE DOMAIN-CONTAINING PROTEIN"/>
    <property type="match status" value="1"/>
</dbReference>
<dbReference type="AlphaFoldDB" id="A0AAD8BRF9"/>
<gene>
    <name evidence="1" type="ORF">Bpfe_011186</name>
    <name evidence="2" type="ORF">Bpfe_011195</name>
</gene>
<accession>A0AAD8BRF9</accession>
<organism evidence="2 3">
    <name type="scientific">Biomphalaria pfeifferi</name>
    <name type="common">Bloodfluke planorb</name>
    <name type="synonym">Freshwater snail</name>
    <dbReference type="NCBI Taxonomy" id="112525"/>
    <lineage>
        <taxon>Eukaryota</taxon>
        <taxon>Metazoa</taxon>
        <taxon>Spiralia</taxon>
        <taxon>Lophotrochozoa</taxon>
        <taxon>Mollusca</taxon>
        <taxon>Gastropoda</taxon>
        <taxon>Heterobranchia</taxon>
        <taxon>Euthyneura</taxon>
        <taxon>Panpulmonata</taxon>
        <taxon>Hygrophila</taxon>
        <taxon>Lymnaeoidea</taxon>
        <taxon>Planorbidae</taxon>
        <taxon>Biomphalaria</taxon>
    </lineage>
</organism>
<dbReference type="EMBL" id="JASAOG010000042">
    <property type="protein sequence ID" value="KAK0059426.1"/>
    <property type="molecule type" value="Genomic_DNA"/>
</dbReference>
<reference evidence="2" key="2">
    <citation type="submission" date="2023-04" db="EMBL/GenBank/DDBJ databases">
        <authorList>
            <person name="Bu L."/>
            <person name="Lu L."/>
            <person name="Laidemitt M.R."/>
            <person name="Zhang S.M."/>
            <person name="Mutuku M."/>
            <person name="Mkoji G."/>
            <person name="Steinauer M."/>
            <person name="Loker E.S."/>
        </authorList>
    </citation>
    <scope>NUCLEOTIDE SEQUENCE</scope>
    <source>
        <strain evidence="2">KasaAsao</strain>
        <tissue evidence="2">Whole Snail</tissue>
    </source>
</reference>
<protein>
    <submittedName>
        <fullName evidence="2">Uncharacterized protein</fullName>
    </submittedName>
</protein>
<comment type="caution">
    <text evidence="2">The sequence shown here is derived from an EMBL/GenBank/DDBJ whole genome shotgun (WGS) entry which is preliminary data.</text>
</comment>
<dbReference type="Proteomes" id="UP001233172">
    <property type="component" value="Unassembled WGS sequence"/>
</dbReference>
<reference evidence="2" key="1">
    <citation type="journal article" date="2023" name="PLoS Negl. Trop. Dis.">
        <title>A genome sequence for Biomphalaria pfeifferi, the major vector snail for the human-infecting parasite Schistosoma mansoni.</title>
        <authorList>
            <person name="Bu L."/>
            <person name="Lu L."/>
            <person name="Laidemitt M.R."/>
            <person name="Zhang S.M."/>
            <person name="Mutuku M."/>
            <person name="Mkoji G."/>
            <person name="Steinauer M."/>
            <person name="Loker E.S."/>
        </authorList>
    </citation>
    <scope>NUCLEOTIDE SEQUENCE</scope>
    <source>
        <strain evidence="2">KasaAsao</strain>
    </source>
</reference>
<proteinExistence type="predicted"/>
<dbReference type="EMBL" id="JASAOG010000042">
    <property type="protein sequence ID" value="KAK0059417.1"/>
    <property type="molecule type" value="Genomic_DNA"/>
</dbReference>
<dbReference type="PANTHER" id="PTHR46409">
    <property type="entry name" value="HTH PSQ-TYPE DOMAIN-CONTAINING PROTEIN"/>
    <property type="match status" value="1"/>
</dbReference>
<evidence type="ECO:0000313" key="1">
    <source>
        <dbReference type="EMBL" id="KAK0059417.1"/>
    </source>
</evidence>
<evidence type="ECO:0000313" key="2">
    <source>
        <dbReference type="EMBL" id="KAK0059426.1"/>
    </source>
</evidence>